<accession>A0A5M3WP49</accession>
<sequence>MKADMVGFEQKLARQHSALDVLSVTASEVLNRVPADVWCTVLLDPSTLLDTGGQNVAGFPDEYLTRLFEIEHLEADDPGNLRDLANSAAMTSLLSRSTAGRLDVSKYYQEILRPQGLGDELRVVMRDGPRVWGMIVMCRESGAAPYTAADEAVAAQVSRPATVALRRSLLLSGVDEGRIPDAPGFIVVDRDATVRTASQTALSWLELLQDGAPGQARPLRAVISAARRSGVARSRALTRSGQWVALQAWSMDQREEQLVAISLGPPEPGELTAVILGAYGLSEREQQITQQAMRGHSTERIAAHLNISAHTVQDHLKSVFVKTGLGSRRALVADIFFRHYLPSFGDGPLSTDGRRFA</sequence>
<dbReference type="GO" id="GO:0003677">
    <property type="term" value="F:DNA binding"/>
    <property type="evidence" value="ECO:0007669"/>
    <property type="project" value="UniProtKB-KW"/>
</dbReference>
<dbReference type="SUPFAM" id="SSF55781">
    <property type="entry name" value="GAF domain-like"/>
    <property type="match status" value="1"/>
</dbReference>
<organism evidence="5 6">
    <name type="scientific">Acrocarpospora macrocephala</name>
    <dbReference type="NCBI Taxonomy" id="150177"/>
    <lineage>
        <taxon>Bacteria</taxon>
        <taxon>Bacillati</taxon>
        <taxon>Actinomycetota</taxon>
        <taxon>Actinomycetes</taxon>
        <taxon>Streptosporangiales</taxon>
        <taxon>Streptosporangiaceae</taxon>
        <taxon>Acrocarpospora</taxon>
    </lineage>
</organism>
<dbReference type="Gene3D" id="1.10.10.10">
    <property type="entry name" value="Winged helix-like DNA-binding domain superfamily/Winged helix DNA-binding domain"/>
    <property type="match status" value="1"/>
</dbReference>
<dbReference type="Gene3D" id="3.30.450.40">
    <property type="match status" value="1"/>
</dbReference>
<feature type="domain" description="HTH luxR-type" evidence="4">
    <location>
        <begin position="274"/>
        <end position="340"/>
    </location>
</feature>
<dbReference type="PANTHER" id="PTHR44688">
    <property type="entry name" value="DNA-BINDING TRANSCRIPTIONAL ACTIVATOR DEVR_DOSR"/>
    <property type="match status" value="1"/>
</dbReference>
<dbReference type="CDD" id="cd06170">
    <property type="entry name" value="LuxR_C_like"/>
    <property type="match status" value="1"/>
</dbReference>
<dbReference type="Pfam" id="PF00196">
    <property type="entry name" value="GerE"/>
    <property type="match status" value="1"/>
</dbReference>
<dbReference type="PRINTS" id="PR00038">
    <property type="entry name" value="HTHLUXR"/>
</dbReference>
<evidence type="ECO:0000259" key="4">
    <source>
        <dbReference type="PROSITE" id="PS50043"/>
    </source>
</evidence>
<dbReference type="PROSITE" id="PS50043">
    <property type="entry name" value="HTH_LUXR_2"/>
    <property type="match status" value="1"/>
</dbReference>
<keyword evidence="1" id="KW-0805">Transcription regulation</keyword>
<evidence type="ECO:0000256" key="3">
    <source>
        <dbReference type="ARBA" id="ARBA00023163"/>
    </source>
</evidence>
<evidence type="ECO:0000256" key="2">
    <source>
        <dbReference type="ARBA" id="ARBA00023125"/>
    </source>
</evidence>
<dbReference type="InterPro" id="IPR036388">
    <property type="entry name" value="WH-like_DNA-bd_sf"/>
</dbReference>
<dbReference type="InterPro" id="IPR029016">
    <property type="entry name" value="GAF-like_dom_sf"/>
</dbReference>
<dbReference type="SMART" id="SM00421">
    <property type="entry name" value="HTH_LUXR"/>
    <property type="match status" value="1"/>
</dbReference>
<dbReference type="InterPro" id="IPR016032">
    <property type="entry name" value="Sig_transdc_resp-reg_C-effctor"/>
</dbReference>
<comment type="caution">
    <text evidence="5">The sequence shown here is derived from an EMBL/GenBank/DDBJ whole genome shotgun (WGS) entry which is preliminary data.</text>
</comment>
<dbReference type="RefSeq" id="WP_170322561.1">
    <property type="nucleotide sequence ID" value="NZ_BAAAHL010000014.1"/>
</dbReference>
<evidence type="ECO:0000256" key="1">
    <source>
        <dbReference type="ARBA" id="ARBA00023015"/>
    </source>
</evidence>
<dbReference type="AlphaFoldDB" id="A0A5M3WP49"/>
<name>A0A5M3WP49_9ACTN</name>
<proteinExistence type="predicted"/>
<evidence type="ECO:0000313" key="5">
    <source>
        <dbReference type="EMBL" id="GES10316.1"/>
    </source>
</evidence>
<dbReference type="EMBL" id="BLAE01000021">
    <property type="protein sequence ID" value="GES10316.1"/>
    <property type="molecule type" value="Genomic_DNA"/>
</dbReference>
<reference evidence="5 6" key="1">
    <citation type="submission" date="2019-10" db="EMBL/GenBank/DDBJ databases">
        <title>Whole genome shotgun sequence of Acrocarpospora macrocephala NBRC 16266.</title>
        <authorList>
            <person name="Ichikawa N."/>
            <person name="Kimura A."/>
            <person name="Kitahashi Y."/>
            <person name="Komaki H."/>
            <person name="Oguchi A."/>
        </authorList>
    </citation>
    <scope>NUCLEOTIDE SEQUENCE [LARGE SCALE GENOMIC DNA]</scope>
    <source>
        <strain evidence="5 6">NBRC 16266</strain>
    </source>
</reference>
<keyword evidence="2" id="KW-0238">DNA-binding</keyword>
<gene>
    <name evidence="5" type="ORF">Amac_039130</name>
</gene>
<keyword evidence="6" id="KW-1185">Reference proteome</keyword>
<dbReference type="PROSITE" id="PS00622">
    <property type="entry name" value="HTH_LUXR_1"/>
    <property type="match status" value="1"/>
</dbReference>
<dbReference type="GO" id="GO:0006355">
    <property type="term" value="P:regulation of DNA-templated transcription"/>
    <property type="evidence" value="ECO:0007669"/>
    <property type="project" value="InterPro"/>
</dbReference>
<dbReference type="Proteomes" id="UP000331127">
    <property type="component" value="Unassembled WGS sequence"/>
</dbReference>
<protein>
    <submittedName>
        <fullName evidence="5">Helix-turn-helix transcriptional regulator</fullName>
    </submittedName>
</protein>
<evidence type="ECO:0000313" key="6">
    <source>
        <dbReference type="Proteomes" id="UP000331127"/>
    </source>
</evidence>
<dbReference type="SUPFAM" id="SSF46894">
    <property type="entry name" value="C-terminal effector domain of the bipartite response regulators"/>
    <property type="match status" value="1"/>
</dbReference>
<dbReference type="PANTHER" id="PTHR44688:SF16">
    <property type="entry name" value="DNA-BINDING TRANSCRIPTIONAL ACTIVATOR DEVR_DOSR"/>
    <property type="match status" value="1"/>
</dbReference>
<keyword evidence="3" id="KW-0804">Transcription</keyword>
<dbReference type="InterPro" id="IPR000792">
    <property type="entry name" value="Tscrpt_reg_LuxR_C"/>
</dbReference>